<evidence type="ECO:0000256" key="1">
    <source>
        <dbReference type="SAM" id="Phobius"/>
    </source>
</evidence>
<name>A0A6G7CHF1_9VIBR</name>
<evidence type="ECO:0000313" key="3">
    <source>
        <dbReference type="Proteomes" id="UP000503003"/>
    </source>
</evidence>
<keyword evidence="1" id="KW-0472">Membrane</keyword>
<protein>
    <recommendedName>
        <fullName evidence="4">GGDEF domain-containing protein</fullName>
    </recommendedName>
</protein>
<gene>
    <name evidence="2" type="ORF">G5S32_05635</name>
</gene>
<accession>A0A6G7CHF1</accession>
<reference evidence="2 3" key="1">
    <citation type="submission" date="2020-02" db="EMBL/GenBank/DDBJ databases">
        <title>A complete genome of a marine bacterium Vibrio sp. ZWAL4003 isolated from the mangrove sediment with the ability to degrade polysaccharides.</title>
        <authorList>
            <person name="Wu J."/>
            <person name="Qu W."/>
            <person name="Zeng R."/>
        </authorList>
    </citation>
    <scope>NUCLEOTIDE SEQUENCE [LARGE SCALE GENOMIC DNA]</scope>
    <source>
        <strain evidence="2 3">ZWAL4003</strain>
    </source>
</reference>
<dbReference type="Proteomes" id="UP000503003">
    <property type="component" value="Chromosome 1"/>
</dbReference>
<dbReference type="RefSeq" id="WP_165311099.1">
    <property type="nucleotide sequence ID" value="NZ_CP049331.1"/>
</dbReference>
<feature type="transmembrane region" description="Helical" evidence="1">
    <location>
        <begin position="257"/>
        <end position="279"/>
    </location>
</feature>
<dbReference type="KEGG" id="vzi:G5S32_05635"/>
<dbReference type="EMBL" id="CP049331">
    <property type="protein sequence ID" value="QIH41504.1"/>
    <property type="molecule type" value="Genomic_DNA"/>
</dbReference>
<evidence type="ECO:0000313" key="2">
    <source>
        <dbReference type="EMBL" id="QIH41504.1"/>
    </source>
</evidence>
<proteinExistence type="predicted"/>
<keyword evidence="1" id="KW-1133">Transmembrane helix</keyword>
<keyword evidence="1" id="KW-0812">Transmembrane</keyword>
<organism evidence="2 3">
    <name type="scientific">Vibrio ziniensis</name>
    <dbReference type="NCBI Taxonomy" id="2711221"/>
    <lineage>
        <taxon>Bacteria</taxon>
        <taxon>Pseudomonadati</taxon>
        <taxon>Pseudomonadota</taxon>
        <taxon>Gammaproteobacteria</taxon>
        <taxon>Vibrionales</taxon>
        <taxon>Vibrionaceae</taxon>
        <taxon>Vibrio</taxon>
    </lineage>
</organism>
<evidence type="ECO:0008006" key="4">
    <source>
        <dbReference type="Google" id="ProtNLM"/>
    </source>
</evidence>
<keyword evidence="3" id="KW-1185">Reference proteome</keyword>
<dbReference type="AlphaFoldDB" id="A0A6G7CHF1"/>
<sequence>MKRISLAILASIGLGLILGALHISFATNSIISDKVYRFNNFISVFDASREKLNIVSKNILSNLAQDKDGAFIRDNNKDLKDLYVKGKINIVDATILQTISDLYDNNPRLINEEYNKELNYLSVVNGTLFYRIKPTNYLTFKNSIQCELSDYCALLYYNSKLSSVTYNYDILEDPSGSTNFTISRPIIKDGVNLGSLILDIPVSNIFNQHTFMNKEYYNGKNVYSFSSSDLPILQYQGDFYIDTKNIIRIKISYVDIWVSHSYLFVQYSALVFFILFLLLKKIELNRLTRNIVAGKESFYDTEFNKLCDDVAVYSYEITESRHLEDVIKANAENSLILVKYDLEEAKQRNVVPMAHAHMVAIIGSFIRASDYLIRNSNSDNELIILLPKCSTENAVKVLNKVLFRLGDDMYSEHELKLRASRIISNIQSSANIDSIVSIAQDEISKLVN</sequence>